<keyword evidence="11" id="KW-1185">Reference proteome</keyword>
<name>A0A3A8PPE9_9BACT</name>
<evidence type="ECO:0000256" key="6">
    <source>
        <dbReference type="ARBA" id="ARBA00023002"/>
    </source>
</evidence>
<dbReference type="InterPro" id="IPR004136">
    <property type="entry name" value="NMO"/>
</dbReference>
<comment type="caution">
    <text evidence="10">The sequence shown here is derived from an EMBL/GenBank/DDBJ whole genome shotgun (WGS) entry which is preliminary data.</text>
</comment>
<keyword evidence="6" id="KW-0560">Oxidoreductase</keyword>
<comment type="catalytic activity">
    <reaction evidence="9">
        <text>3 propionate 3-nitronate + 3 O2 + H2O = 3 3-oxopropanoate + 2 nitrate + nitrite + H2O2 + 3 H(+)</text>
        <dbReference type="Rhea" id="RHEA:57332"/>
        <dbReference type="ChEBI" id="CHEBI:15377"/>
        <dbReference type="ChEBI" id="CHEBI:15378"/>
        <dbReference type="ChEBI" id="CHEBI:15379"/>
        <dbReference type="ChEBI" id="CHEBI:16240"/>
        <dbReference type="ChEBI" id="CHEBI:16301"/>
        <dbReference type="ChEBI" id="CHEBI:17632"/>
        <dbReference type="ChEBI" id="CHEBI:33190"/>
        <dbReference type="ChEBI" id="CHEBI:136067"/>
    </reaction>
</comment>
<evidence type="ECO:0000256" key="2">
    <source>
        <dbReference type="ARBA" id="ARBA00009881"/>
    </source>
</evidence>
<dbReference type="Pfam" id="PF03060">
    <property type="entry name" value="NMO"/>
    <property type="match status" value="1"/>
</dbReference>
<evidence type="ECO:0000313" key="10">
    <source>
        <dbReference type="EMBL" id="RKH56601.1"/>
    </source>
</evidence>
<reference evidence="11" key="1">
    <citation type="submission" date="2018-09" db="EMBL/GenBank/DDBJ databases">
        <authorList>
            <person name="Livingstone P.G."/>
            <person name="Whitworth D.E."/>
        </authorList>
    </citation>
    <scope>NUCLEOTIDE SEQUENCE [LARGE SCALE GENOMIC DNA]</scope>
    <source>
        <strain evidence="11">CA051B</strain>
    </source>
</reference>
<sequence length="371" mass="39572">MSETGSGKRSSETEAVRRLGVRYPIIQGPFGGGLSTARLAATVSNLGGLGSYGAYTLPPDEILRLTKELRSLTSNPFALNLWVSDHDPGGLDLSPAEFDRVYALFEPYYRELGVEKPARPERYAWRFEEQVDALLEARPPVFSFVFGVPSASILAECRKRGIATIGAATSLAEAQALDSAGVDLIVATGFEAGGHRPSFLARAEDSLMGAFALTQLVADRVKAPVISAGGIGDGRGIRAALTLGAQAGQLGTAFLACEESGATPEHRAALFSQKAQHTALTRAFSGRLARGLRNRWSDEMGPRAAELPPFPIQGWFASKLRPAAMKAGRTDLISLWSGQIAPNLRHRTATDLMASLVRELESPGETQPRGG</sequence>
<dbReference type="AlphaFoldDB" id="A0A3A8PPE9"/>
<evidence type="ECO:0000256" key="9">
    <source>
        <dbReference type="ARBA" id="ARBA00049401"/>
    </source>
</evidence>
<comment type="cofactor">
    <cofactor evidence="1">
        <name>FMN</name>
        <dbReference type="ChEBI" id="CHEBI:58210"/>
    </cofactor>
</comment>
<evidence type="ECO:0000256" key="8">
    <source>
        <dbReference type="ARBA" id="ARBA00031155"/>
    </source>
</evidence>
<keyword evidence="5" id="KW-0288">FMN</keyword>
<evidence type="ECO:0000256" key="5">
    <source>
        <dbReference type="ARBA" id="ARBA00022643"/>
    </source>
</evidence>
<protein>
    <recommendedName>
        <fullName evidence="8">Propionate 3-nitronate monooxygenase</fullName>
    </recommendedName>
</protein>
<keyword evidence="3" id="KW-0216">Detoxification</keyword>
<dbReference type="InterPro" id="IPR013785">
    <property type="entry name" value="Aldolase_TIM"/>
</dbReference>
<dbReference type="GO" id="GO:0018580">
    <property type="term" value="F:nitronate monooxygenase activity"/>
    <property type="evidence" value="ECO:0007669"/>
    <property type="project" value="InterPro"/>
</dbReference>
<organism evidence="10 11">
    <name type="scientific">Corallococcus llansteffanensis</name>
    <dbReference type="NCBI Taxonomy" id="2316731"/>
    <lineage>
        <taxon>Bacteria</taxon>
        <taxon>Pseudomonadati</taxon>
        <taxon>Myxococcota</taxon>
        <taxon>Myxococcia</taxon>
        <taxon>Myxococcales</taxon>
        <taxon>Cystobacterineae</taxon>
        <taxon>Myxococcaceae</taxon>
        <taxon>Corallococcus</taxon>
    </lineage>
</organism>
<evidence type="ECO:0000313" key="11">
    <source>
        <dbReference type="Proteomes" id="UP000272888"/>
    </source>
</evidence>
<evidence type="ECO:0000256" key="4">
    <source>
        <dbReference type="ARBA" id="ARBA00022630"/>
    </source>
</evidence>
<proteinExistence type="inferred from homology"/>
<dbReference type="RefSeq" id="WP_120644925.1">
    <property type="nucleotide sequence ID" value="NZ_RAWB01000203.1"/>
</dbReference>
<dbReference type="Gene3D" id="3.20.20.70">
    <property type="entry name" value="Aldolase class I"/>
    <property type="match status" value="1"/>
</dbReference>
<dbReference type="CDD" id="cd04730">
    <property type="entry name" value="NPD_like"/>
    <property type="match status" value="1"/>
</dbReference>
<dbReference type="EMBL" id="RAWB01000203">
    <property type="protein sequence ID" value="RKH56601.1"/>
    <property type="molecule type" value="Genomic_DNA"/>
</dbReference>
<dbReference type="GO" id="GO:0009636">
    <property type="term" value="P:response to toxic substance"/>
    <property type="evidence" value="ECO:0007669"/>
    <property type="project" value="UniProtKB-KW"/>
</dbReference>
<comment type="similarity">
    <text evidence="2">Belongs to the nitronate monooxygenase family. NMO class I subfamily.</text>
</comment>
<dbReference type="Proteomes" id="UP000272888">
    <property type="component" value="Unassembled WGS sequence"/>
</dbReference>
<dbReference type="SUPFAM" id="SSF51412">
    <property type="entry name" value="Inosine monophosphate dehydrogenase (IMPDH)"/>
    <property type="match status" value="1"/>
</dbReference>
<dbReference type="PANTHER" id="PTHR42747">
    <property type="entry name" value="NITRONATE MONOOXYGENASE-RELATED"/>
    <property type="match status" value="1"/>
</dbReference>
<gene>
    <name evidence="10" type="ORF">D7V93_19910</name>
</gene>
<keyword evidence="7 10" id="KW-0503">Monooxygenase</keyword>
<evidence type="ECO:0000256" key="3">
    <source>
        <dbReference type="ARBA" id="ARBA00022575"/>
    </source>
</evidence>
<dbReference type="PANTHER" id="PTHR42747:SF3">
    <property type="entry name" value="NITRONATE MONOOXYGENASE-RELATED"/>
    <property type="match status" value="1"/>
</dbReference>
<evidence type="ECO:0000256" key="7">
    <source>
        <dbReference type="ARBA" id="ARBA00023033"/>
    </source>
</evidence>
<accession>A0A3A8PPE9</accession>
<keyword evidence="4" id="KW-0285">Flavoprotein</keyword>
<evidence type="ECO:0000256" key="1">
    <source>
        <dbReference type="ARBA" id="ARBA00001917"/>
    </source>
</evidence>